<reference evidence="3 4" key="1">
    <citation type="submission" date="2011-08" db="EMBL/GenBank/DDBJ databases">
        <title>The Genome Sequence of Alistipes indistinctus YIT 12060.</title>
        <authorList>
            <consortium name="The Broad Institute Genome Sequencing Platform"/>
            <person name="Earl A."/>
            <person name="Ward D."/>
            <person name="Feldgarden M."/>
            <person name="Gevers D."/>
            <person name="Morotomi M."/>
            <person name="Young S.K."/>
            <person name="Zeng Q."/>
            <person name="Gargeya S."/>
            <person name="Fitzgerald M."/>
            <person name="Haas B."/>
            <person name="Abouelleil A."/>
            <person name="Alvarado L."/>
            <person name="Arachchi H.M."/>
            <person name="Berlin A."/>
            <person name="Brown A."/>
            <person name="Chapman S.B."/>
            <person name="Chen Z."/>
            <person name="Dunbar C."/>
            <person name="Freedman E."/>
            <person name="Gearin G."/>
            <person name="Gellesch M."/>
            <person name="Goldberg J."/>
            <person name="Griggs A."/>
            <person name="Gujja S."/>
            <person name="Heiman D."/>
            <person name="Howarth C."/>
            <person name="Larson L."/>
            <person name="Lui A."/>
            <person name="MacDonald P.J.P."/>
            <person name="Montmayeur A."/>
            <person name="Murphy C."/>
            <person name="Neiman D."/>
            <person name="Pearson M."/>
            <person name="Priest M."/>
            <person name="Roberts A."/>
            <person name="Saif S."/>
            <person name="Shea T."/>
            <person name="Shenoy N."/>
            <person name="Sisk P."/>
            <person name="Stolte C."/>
            <person name="Sykes S."/>
            <person name="Wortman J."/>
            <person name="Nusbaum C."/>
            <person name="Birren B."/>
        </authorList>
    </citation>
    <scope>NUCLEOTIDE SEQUENCE [LARGE SCALE GENOMIC DNA]</scope>
    <source>
        <strain evidence="3 4">YIT 12060</strain>
    </source>
</reference>
<dbReference type="EMBL" id="ADLD01000011">
    <property type="protein sequence ID" value="EHB92333.1"/>
    <property type="molecule type" value="Genomic_DNA"/>
</dbReference>
<evidence type="ECO:0000313" key="4">
    <source>
        <dbReference type="Proteomes" id="UP000006008"/>
    </source>
</evidence>
<dbReference type="OrthoDB" id="1117234at2"/>
<keyword evidence="4" id="KW-1185">Reference proteome</keyword>
<dbReference type="InterPro" id="IPR025250">
    <property type="entry name" value="DUF4199"/>
</dbReference>
<feature type="transmembrane region" description="Helical" evidence="2">
    <location>
        <begin position="91"/>
        <end position="110"/>
    </location>
</feature>
<organism evidence="3 4">
    <name type="scientific">Alistipes indistinctus YIT 12060</name>
    <dbReference type="NCBI Taxonomy" id="742725"/>
    <lineage>
        <taxon>Bacteria</taxon>
        <taxon>Pseudomonadati</taxon>
        <taxon>Bacteroidota</taxon>
        <taxon>Bacteroidia</taxon>
        <taxon>Bacteroidales</taxon>
        <taxon>Rikenellaceae</taxon>
        <taxon>Alistipes</taxon>
    </lineage>
</organism>
<dbReference type="Pfam" id="PF13858">
    <property type="entry name" value="DUF4199"/>
    <property type="match status" value="1"/>
</dbReference>
<dbReference type="RefSeq" id="WP_009134004.1">
    <property type="nucleotide sequence ID" value="NZ_CP102250.1"/>
</dbReference>
<name>G5H8D8_9BACT</name>
<dbReference type="HOGENOM" id="CLU_1340914_0_0_10"/>
<keyword evidence="2" id="KW-0812">Transmembrane</keyword>
<dbReference type="Proteomes" id="UP000006008">
    <property type="component" value="Unassembled WGS sequence"/>
</dbReference>
<gene>
    <name evidence="3" type="ORF">HMPREF9450_01198</name>
</gene>
<dbReference type="AlphaFoldDB" id="G5H8D8"/>
<feature type="transmembrane region" description="Helical" evidence="2">
    <location>
        <begin position="24"/>
        <end position="45"/>
    </location>
</feature>
<accession>G5H8D8</accession>
<evidence type="ECO:0008006" key="5">
    <source>
        <dbReference type="Google" id="ProtNLM"/>
    </source>
</evidence>
<evidence type="ECO:0000256" key="1">
    <source>
        <dbReference type="SAM" id="MobiDB-lite"/>
    </source>
</evidence>
<dbReference type="GeneID" id="92815773"/>
<evidence type="ECO:0000313" key="3">
    <source>
        <dbReference type="EMBL" id="EHB92333.1"/>
    </source>
</evidence>
<sequence length="204" mass="22122">MTPNHTQNSVPVDPNRKKLVWKEAATGGLYLGLALVAVMVISYLGRMDATLSWVPGLLNFAALVLFILFYARKVSHYYASTGFYYPQSLAFILKMMLFAGVLAGVGQFILQNYVDPGYYTSVIETTLKESGFKEEDISLTMETGVMRNPIVMALSGAISMLLYGGMIGLVVSAFVKRPPAAPAPKQEPDPSDSNPGNSTSHGND</sequence>
<keyword evidence="2" id="KW-1133">Transmembrane helix</keyword>
<evidence type="ECO:0000256" key="2">
    <source>
        <dbReference type="SAM" id="Phobius"/>
    </source>
</evidence>
<feature type="transmembrane region" description="Helical" evidence="2">
    <location>
        <begin position="150"/>
        <end position="175"/>
    </location>
</feature>
<dbReference type="eggNOG" id="ENOG50314TR">
    <property type="taxonomic scope" value="Bacteria"/>
</dbReference>
<dbReference type="STRING" id="742725.HMPREF9450_01198"/>
<protein>
    <recommendedName>
        <fullName evidence="5">DUF4199 domain-containing protein</fullName>
    </recommendedName>
</protein>
<keyword evidence="2" id="KW-0472">Membrane</keyword>
<dbReference type="PATRIC" id="fig|742725.3.peg.1271"/>
<feature type="region of interest" description="Disordered" evidence="1">
    <location>
        <begin position="179"/>
        <end position="204"/>
    </location>
</feature>
<feature type="compositionally biased region" description="Polar residues" evidence="1">
    <location>
        <begin position="191"/>
        <end position="204"/>
    </location>
</feature>
<proteinExistence type="predicted"/>
<comment type="caution">
    <text evidence="3">The sequence shown here is derived from an EMBL/GenBank/DDBJ whole genome shotgun (WGS) entry which is preliminary data.</text>
</comment>
<feature type="transmembrane region" description="Helical" evidence="2">
    <location>
        <begin position="51"/>
        <end position="71"/>
    </location>
</feature>